<dbReference type="Pfam" id="PF13499">
    <property type="entry name" value="EF-hand_7"/>
    <property type="match status" value="4"/>
</dbReference>
<dbReference type="InterPro" id="IPR002048">
    <property type="entry name" value="EF_hand_dom"/>
</dbReference>
<dbReference type="InterPro" id="IPR011992">
    <property type="entry name" value="EF-hand-dom_pair"/>
</dbReference>
<dbReference type="EMBL" id="CAJZBQ010000005">
    <property type="protein sequence ID" value="CAG9312033.1"/>
    <property type="molecule type" value="Genomic_DNA"/>
</dbReference>
<feature type="compositionally biased region" description="Low complexity" evidence="4">
    <location>
        <begin position="326"/>
        <end position="342"/>
    </location>
</feature>
<keyword evidence="3" id="KW-0106">Calcium</keyword>
<organism evidence="6 7">
    <name type="scientific">Blepharisma stoltei</name>
    <dbReference type="NCBI Taxonomy" id="1481888"/>
    <lineage>
        <taxon>Eukaryota</taxon>
        <taxon>Sar</taxon>
        <taxon>Alveolata</taxon>
        <taxon>Ciliophora</taxon>
        <taxon>Postciliodesmatophora</taxon>
        <taxon>Heterotrichea</taxon>
        <taxon>Heterotrichida</taxon>
        <taxon>Blepharismidae</taxon>
        <taxon>Blepharisma</taxon>
    </lineage>
</organism>
<comment type="caution">
    <text evidence="6">The sequence shown here is derived from an EMBL/GenBank/DDBJ whole genome shotgun (WGS) entry which is preliminary data.</text>
</comment>
<dbReference type="PROSITE" id="PS50222">
    <property type="entry name" value="EF_HAND_2"/>
    <property type="match status" value="6"/>
</dbReference>
<sequence length="659" mass="76584">MLKSESEYKLAKLFASLGEYELSVEVIRQVLGEHPDFEPFSIFKALDKSENSYLSAFDLLHFLRQNSVIISEQEAFTLVKNWDHNRDGRVSYSDFLESVLPATRPSLKAIATTRPPKLHISYDVEYSLVKLFQKELDLQRELDFNRKSLNSRYDFTIRAAFEVLDPKRLGYISRYYLLEFLRLNRFKVGESEIDAIFRRIDKDADGRVNYREFSDAVAIGNDEGSREYNSSGYFREDGYRTGRKTSPLRSGDRFTQSLREGEWAKSFRDSARRTSPLRGDNRLAQTFRESSFRESARRSSPLRTADLLSKSIREGETLRSYRSIERNSSPLRRSLSPKSPFLGSQGSVTQRVPPLESLRYSQPLRKSFDRSLSPSSQYRTSPRENFQSSNDLSRISLRSSGNAYRTFGSSIESPHLNSSTVDLRSSLRARPTSVVESVYLLRLLNEQILLDRQLESCLRNLALCSDFTLMDAFRLFDRKGLGYLSKIDIEDCFKSLGVYPTEEEIYLLFRHFDNDEDGRLRYSDICEMLAPKEHEYLTIIQARIPRNNKGEIFTSDTMIQLGKTLRCLVNNENSSERLRHEISKRPDFNATDTFCSLDYNRNSFISLEEFRKFLMDNGKYPSETDLLGLMNRYDRNRDGRVTFSEFVQEVTPKLTRKPY</sequence>
<proteinExistence type="predicted"/>
<feature type="domain" description="EF-hand" evidence="5">
    <location>
        <begin position="188"/>
        <end position="223"/>
    </location>
</feature>
<dbReference type="PROSITE" id="PS00018">
    <property type="entry name" value="EF_HAND_1"/>
    <property type="match status" value="3"/>
</dbReference>
<evidence type="ECO:0000256" key="4">
    <source>
        <dbReference type="SAM" id="MobiDB-lite"/>
    </source>
</evidence>
<dbReference type="GO" id="GO:0005509">
    <property type="term" value="F:calcium ion binding"/>
    <property type="evidence" value="ECO:0007669"/>
    <property type="project" value="InterPro"/>
</dbReference>
<feature type="domain" description="EF-hand" evidence="5">
    <location>
        <begin position="500"/>
        <end position="535"/>
    </location>
</feature>
<dbReference type="Gene3D" id="1.10.238.10">
    <property type="entry name" value="EF-hand"/>
    <property type="match status" value="4"/>
</dbReference>
<dbReference type="InterPro" id="IPR051581">
    <property type="entry name" value="Ca-bind"/>
</dbReference>
<feature type="compositionally biased region" description="Polar residues" evidence="4">
    <location>
        <begin position="370"/>
        <end position="392"/>
    </location>
</feature>
<dbReference type="PANTHER" id="PTHR34524">
    <property type="entry name" value="CALCYPHOSIN"/>
    <property type="match status" value="1"/>
</dbReference>
<accession>A0AAU9I9Q8</accession>
<feature type="domain" description="EF-hand" evidence="5">
    <location>
        <begin position="585"/>
        <end position="620"/>
    </location>
</feature>
<evidence type="ECO:0000256" key="2">
    <source>
        <dbReference type="ARBA" id="ARBA00022737"/>
    </source>
</evidence>
<reference evidence="6" key="1">
    <citation type="submission" date="2021-09" db="EMBL/GenBank/DDBJ databases">
        <authorList>
            <consortium name="AG Swart"/>
            <person name="Singh M."/>
            <person name="Singh A."/>
            <person name="Seah K."/>
            <person name="Emmerich C."/>
        </authorList>
    </citation>
    <scope>NUCLEOTIDE SEQUENCE</scope>
    <source>
        <strain evidence="6">ATCC30299</strain>
    </source>
</reference>
<dbReference type="SMART" id="SM00054">
    <property type="entry name" value="EFh"/>
    <property type="match status" value="7"/>
</dbReference>
<feature type="region of interest" description="Disordered" evidence="4">
    <location>
        <begin position="321"/>
        <end position="392"/>
    </location>
</feature>
<evidence type="ECO:0000256" key="1">
    <source>
        <dbReference type="ARBA" id="ARBA00022723"/>
    </source>
</evidence>
<dbReference type="CDD" id="cd00051">
    <property type="entry name" value="EFh"/>
    <property type="match status" value="3"/>
</dbReference>
<gene>
    <name evidence="6" type="ORF">BSTOLATCC_MIC5291</name>
</gene>
<evidence type="ECO:0000259" key="5">
    <source>
        <dbReference type="PROSITE" id="PS50222"/>
    </source>
</evidence>
<dbReference type="InterPro" id="IPR018247">
    <property type="entry name" value="EF_Hand_1_Ca_BS"/>
</dbReference>
<dbReference type="AlphaFoldDB" id="A0AAU9I9Q8"/>
<dbReference type="SUPFAM" id="SSF47473">
    <property type="entry name" value="EF-hand"/>
    <property type="match status" value="2"/>
</dbReference>
<protein>
    <recommendedName>
        <fullName evidence="5">EF-hand domain-containing protein</fullName>
    </recommendedName>
</protein>
<evidence type="ECO:0000313" key="6">
    <source>
        <dbReference type="EMBL" id="CAG9312033.1"/>
    </source>
</evidence>
<keyword evidence="1" id="KW-0479">Metal-binding</keyword>
<keyword evidence="2" id="KW-0677">Repeat</keyword>
<feature type="domain" description="EF-hand" evidence="5">
    <location>
        <begin position="621"/>
        <end position="656"/>
    </location>
</feature>
<dbReference type="PANTHER" id="PTHR34524:SF6">
    <property type="entry name" value="CALCYPHOSINE LIKE"/>
    <property type="match status" value="1"/>
</dbReference>
<feature type="domain" description="EF-hand" evidence="5">
    <location>
        <begin position="70"/>
        <end position="105"/>
    </location>
</feature>
<evidence type="ECO:0000313" key="7">
    <source>
        <dbReference type="Proteomes" id="UP001162131"/>
    </source>
</evidence>
<keyword evidence="7" id="KW-1185">Reference proteome</keyword>
<evidence type="ECO:0000256" key="3">
    <source>
        <dbReference type="ARBA" id="ARBA00022837"/>
    </source>
</evidence>
<name>A0AAU9I9Q8_9CILI</name>
<feature type="domain" description="EF-hand" evidence="5">
    <location>
        <begin position="464"/>
        <end position="499"/>
    </location>
</feature>
<dbReference type="Proteomes" id="UP001162131">
    <property type="component" value="Unassembled WGS sequence"/>
</dbReference>